<protein>
    <submittedName>
        <fullName evidence="2">Uncharacterized protein</fullName>
    </submittedName>
</protein>
<feature type="region of interest" description="Disordered" evidence="1">
    <location>
        <begin position="319"/>
        <end position="348"/>
    </location>
</feature>
<name>A0A0M0J3T1_9EUKA</name>
<dbReference type="EMBL" id="JWZX01003399">
    <property type="protein sequence ID" value="KOO20952.1"/>
    <property type="molecule type" value="Genomic_DNA"/>
</dbReference>
<accession>A0A0M0J3T1</accession>
<sequence length="348" mass="39880">MAQDQADVDRNRSDVWLFDLPAARRAKKTYGLEKYLLSNRFLRTAAARKDTPLLVVLADDDTLFNATLIAARMAPFARLPSLVFGNVEEWFMWDPVAMISTCFAYSSRRWELAQESARNVSTIAMLSRSKQECLRPQAVGPFPYAKGHFLGYSRPMVQRLVTLFDCCGDEAYALGPRARRAIMHPYYNKELKTSHPNHPANNVLTEDVYYMHLLYRAMRNESLTLVHLTLSEYVVARGSQALYRADVYHRLKRPERWEYARQRRAQLLQPLESPQPRPRCATMASKYRIRRGGQLVARLEHCCQNWRWCDLSPLPSKHARRNSAASDASSASDISGIDWLPPAEDPAA</sequence>
<gene>
    <name evidence="2" type="ORF">Ctob_000395</name>
</gene>
<organism evidence="2 3">
    <name type="scientific">Chrysochromulina tobinii</name>
    <dbReference type="NCBI Taxonomy" id="1460289"/>
    <lineage>
        <taxon>Eukaryota</taxon>
        <taxon>Haptista</taxon>
        <taxon>Haptophyta</taxon>
        <taxon>Prymnesiophyceae</taxon>
        <taxon>Prymnesiales</taxon>
        <taxon>Chrysochromulinaceae</taxon>
        <taxon>Chrysochromulina</taxon>
    </lineage>
</organism>
<keyword evidence="3" id="KW-1185">Reference proteome</keyword>
<evidence type="ECO:0000256" key="1">
    <source>
        <dbReference type="SAM" id="MobiDB-lite"/>
    </source>
</evidence>
<evidence type="ECO:0000313" key="2">
    <source>
        <dbReference type="EMBL" id="KOO20952.1"/>
    </source>
</evidence>
<comment type="caution">
    <text evidence="2">The sequence shown here is derived from an EMBL/GenBank/DDBJ whole genome shotgun (WGS) entry which is preliminary data.</text>
</comment>
<dbReference type="AlphaFoldDB" id="A0A0M0J3T1"/>
<feature type="compositionally biased region" description="Low complexity" evidence="1">
    <location>
        <begin position="323"/>
        <end position="333"/>
    </location>
</feature>
<proteinExistence type="predicted"/>
<dbReference type="Proteomes" id="UP000037460">
    <property type="component" value="Unassembled WGS sequence"/>
</dbReference>
<reference evidence="3" key="1">
    <citation type="journal article" date="2015" name="PLoS Genet.">
        <title>Genome Sequence and Transcriptome Analyses of Chrysochromulina tobin: Metabolic Tools for Enhanced Algal Fitness in the Prominent Order Prymnesiales (Haptophyceae).</title>
        <authorList>
            <person name="Hovde B.T."/>
            <person name="Deodato C.R."/>
            <person name="Hunsperger H.M."/>
            <person name="Ryken S.A."/>
            <person name="Yost W."/>
            <person name="Jha R.K."/>
            <person name="Patterson J."/>
            <person name="Monnat R.J. Jr."/>
            <person name="Barlow S.B."/>
            <person name="Starkenburg S.R."/>
            <person name="Cattolico R.A."/>
        </authorList>
    </citation>
    <scope>NUCLEOTIDE SEQUENCE</scope>
    <source>
        <strain evidence="3">CCMP291</strain>
    </source>
</reference>
<evidence type="ECO:0000313" key="3">
    <source>
        <dbReference type="Proteomes" id="UP000037460"/>
    </source>
</evidence>